<name>A0A7R9IWI8_TIMCA</name>
<reference evidence="1" key="1">
    <citation type="submission" date="2020-11" db="EMBL/GenBank/DDBJ databases">
        <authorList>
            <person name="Tran Van P."/>
        </authorList>
    </citation>
    <scope>NUCLEOTIDE SEQUENCE</scope>
</reference>
<accession>A0A7R9IWI8</accession>
<dbReference type="AlphaFoldDB" id="A0A7R9IWI8"/>
<protein>
    <submittedName>
        <fullName evidence="1">(California timema) hypothetical protein</fullName>
    </submittedName>
</protein>
<organism evidence="1">
    <name type="scientific">Timema californicum</name>
    <name type="common">California timema</name>
    <name type="synonym">Walking stick</name>
    <dbReference type="NCBI Taxonomy" id="61474"/>
    <lineage>
        <taxon>Eukaryota</taxon>
        <taxon>Metazoa</taxon>
        <taxon>Ecdysozoa</taxon>
        <taxon>Arthropoda</taxon>
        <taxon>Hexapoda</taxon>
        <taxon>Insecta</taxon>
        <taxon>Pterygota</taxon>
        <taxon>Neoptera</taxon>
        <taxon>Polyneoptera</taxon>
        <taxon>Phasmatodea</taxon>
        <taxon>Timematodea</taxon>
        <taxon>Timematoidea</taxon>
        <taxon>Timematidae</taxon>
        <taxon>Timema</taxon>
    </lineage>
</organism>
<gene>
    <name evidence="1" type="ORF">TCMB3V08_LOCUS746</name>
</gene>
<dbReference type="EMBL" id="OE179194">
    <property type="protein sequence ID" value="CAD7567970.1"/>
    <property type="molecule type" value="Genomic_DNA"/>
</dbReference>
<sequence>MACNEGTAQPQHFVEQIDYQKIDYNEIEKLEVNEGFGNQINLCRYQGLSHGSPAQKSVTLPLDHQPTSY</sequence>
<proteinExistence type="predicted"/>
<evidence type="ECO:0000313" key="1">
    <source>
        <dbReference type="EMBL" id="CAD7567970.1"/>
    </source>
</evidence>